<accession>A0ABP3U043</accession>
<feature type="region of interest" description="Disordered" evidence="5">
    <location>
        <begin position="220"/>
        <end position="248"/>
    </location>
</feature>
<organism evidence="8 9">
    <name type="scientific">Dokdonella soli</name>
    <dbReference type="NCBI Taxonomy" id="529810"/>
    <lineage>
        <taxon>Bacteria</taxon>
        <taxon>Pseudomonadati</taxon>
        <taxon>Pseudomonadota</taxon>
        <taxon>Gammaproteobacteria</taxon>
        <taxon>Lysobacterales</taxon>
        <taxon>Rhodanobacteraceae</taxon>
        <taxon>Dokdonella</taxon>
    </lineage>
</organism>
<feature type="domain" description="Peptidase S8/S53" evidence="6">
    <location>
        <begin position="152"/>
        <end position="601"/>
    </location>
</feature>
<dbReference type="InterPro" id="IPR036852">
    <property type="entry name" value="Peptidase_S8/S53_dom_sf"/>
</dbReference>
<evidence type="ECO:0000256" key="4">
    <source>
        <dbReference type="PROSITE-ProRule" id="PRU01240"/>
    </source>
</evidence>
<dbReference type="PRINTS" id="PR00723">
    <property type="entry name" value="SUBTILISIN"/>
</dbReference>
<feature type="active site" description="Charge relay system" evidence="4">
    <location>
        <position position="161"/>
    </location>
</feature>
<dbReference type="SUPFAM" id="SSF52025">
    <property type="entry name" value="PA domain"/>
    <property type="match status" value="1"/>
</dbReference>
<keyword evidence="9" id="KW-1185">Reference proteome</keyword>
<evidence type="ECO:0008006" key="10">
    <source>
        <dbReference type="Google" id="ProtNLM"/>
    </source>
</evidence>
<dbReference type="Gene3D" id="3.50.30.30">
    <property type="match status" value="1"/>
</dbReference>
<dbReference type="InterPro" id="IPR000209">
    <property type="entry name" value="Peptidase_S8/S53_dom"/>
</dbReference>
<keyword evidence="1 4" id="KW-0645">Protease</keyword>
<dbReference type="InterPro" id="IPR046450">
    <property type="entry name" value="PA_dom_sf"/>
</dbReference>
<name>A0ABP3U043_9GAMM</name>
<evidence type="ECO:0000256" key="1">
    <source>
        <dbReference type="ARBA" id="ARBA00022670"/>
    </source>
</evidence>
<comment type="caution">
    <text evidence="8">The sequence shown here is derived from an EMBL/GenBank/DDBJ whole genome shotgun (WGS) entry which is preliminary data.</text>
</comment>
<protein>
    <recommendedName>
        <fullName evidence="10">Peptidase S8/S53 domain-containing protein</fullName>
    </recommendedName>
</protein>
<dbReference type="InterPro" id="IPR023828">
    <property type="entry name" value="Peptidase_S8_Ser-AS"/>
</dbReference>
<dbReference type="SUPFAM" id="SSF52743">
    <property type="entry name" value="Subtilisin-like"/>
    <property type="match status" value="1"/>
</dbReference>
<dbReference type="Proteomes" id="UP001501523">
    <property type="component" value="Unassembled WGS sequence"/>
</dbReference>
<dbReference type="InterPro" id="IPR015500">
    <property type="entry name" value="Peptidase_S8_subtilisin-rel"/>
</dbReference>
<dbReference type="InterPro" id="IPR003137">
    <property type="entry name" value="PA_domain"/>
</dbReference>
<dbReference type="Pfam" id="PF00082">
    <property type="entry name" value="Peptidase_S8"/>
    <property type="match status" value="1"/>
</dbReference>
<evidence type="ECO:0000256" key="2">
    <source>
        <dbReference type="ARBA" id="ARBA00022801"/>
    </source>
</evidence>
<dbReference type="Pfam" id="PF02225">
    <property type="entry name" value="PA"/>
    <property type="match status" value="1"/>
</dbReference>
<dbReference type="EMBL" id="BAAAEU010000024">
    <property type="protein sequence ID" value="GAA0719386.1"/>
    <property type="molecule type" value="Genomic_DNA"/>
</dbReference>
<sequence length="1081" mass="110321">MRFVEQTIPTYFAGQAGANSVQAVGPYKANGALGRLHLDSANSAVANYRQYLEGRQASHLSAIAMTLGRTPNVVSTMAHALNAAVIDGLSASDVAKLKKLPDVLSVTPDYIVHQASDVGPGFIGASSIWWGTPAGQDTLFANGFESLLGYRGDGVVIGNIDTGYNSKSPSFAAVDDQGYHIQNPLGSGHYIGQCGVQGINLAGGCNDKVIGVYDELGVQEPKEPAQSVEDSPLDGHGSHTGSTAGGNSRSATIGSFTAHLSGVAPHANLVIYRGLYNRNGSTSALAAAANQAIQDGIVDVLNYSISGGLDPWNDPVSQAFLSATDAGIFVAAAAGNNETTPVTLPGTANHWEPWVTTVAAGNHTGGPLGYSATVSGAGAPGPIGMNTAPNSTQPSGPIATVLAVSPNFGAANDCAALPSGTFTGKMAILHFVSGPCGTNALAANAKAAGAVQVLLVNSTDDYISSGAAQTIPVFTTSSGQGNALEVYAAAHPGTAMNIGYPANSRLPAQPDKLASFSLLGPVGTDAIKPDVQAPGVAVLASVANDGTPAGANNVDFYDGTSMATPHTAGTGALLMGMHSDWTPMEVKSALMMTATEAGLTKPDGATLSDFFDRGSGRIQAYVASRAGLVMNETGLNFSNANPANAGKPGSIGPSALNLASMQKDACITVSTTGPTSTTTCSFTRKFRSTQDHSVTWAVSFTGDVAATASMPTLTVAAHSNSQPLNIRVDATRYNADGNFHFGEMVLTPSDASLSPLHLPMAIRVPRPAIATVPSPLALSIANGQTTTSAALSVNNIGGPTLNVTKTNDNTTTAASGVVIDQPSQGNFGFFADKWGDKGPHGAYAADDFVVSIPGTNVSRLIFPGFVLSPSRGSLATNFAGRKIHFEIYGDMAGVPSGNPDTVAPSYLWNYVATIGTTAGLNVAGNTISLDLTAAPSVTPTNLPAGKYWMVVYLEASTFGTGAVANGWLWFESTAANGTNAQNIDPGLIFTGSTGNWTDDTLSGDFPGMAMHIEQIAPCGAAWLTTTPPTLTLGGLLNGAVTVNVDSTKFPPGKTTAATLLCLDSNDATHPVFAVPVTATQH</sequence>
<dbReference type="InterPro" id="IPR045051">
    <property type="entry name" value="SBT"/>
</dbReference>
<dbReference type="PANTHER" id="PTHR10795">
    <property type="entry name" value="PROPROTEIN CONVERTASE SUBTILISIN/KEXIN"/>
    <property type="match status" value="1"/>
</dbReference>
<feature type="domain" description="PA" evidence="7">
    <location>
        <begin position="406"/>
        <end position="484"/>
    </location>
</feature>
<keyword evidence="2 4" id="KW-0378">Hydrolase</keyword>
<dbReference type="Gene3D" id="3.40.50.200">
    <property type="entry name" value="Peptidase S8/S53 domain"/>
    <property type="match status" value="1"/>
</dbReference>
<evidence type="ECO:0000256" key="3">
    <source>
        <dbReference type="ARBA" id="ARBA00022825"/>
    </source>
</evidence>
<gene>
    <name evidence="8" type="ORF">GCM10009105_27820</name>
</gene>
<feature type="active site" description="Charge relay system" evidence="4">
    <location>
        <position position="236"/>
    </location>
</feature>
<evidence type="ECO:0000313" key="9">
    <source>
        <dbReference type="Proteomes" id="UP001501523"/>
    </source>
</evidence>
<reference evidence="9" key="1">
    <citation type="journal article" date="2019" name="Int. J. Syst. Evol. Microbiol.">
        <title>The Global Catalogue of Microorganisms (GCM) 10K type strain sequencing project: providing services to taxonomists for standard genome sequencing and annotation.</title>
        <authorList>
            <consortium name="The Broad Institute Genomics Platform"/>
            <consortium name="The Broad Institute Genome Sequencing Center for Infectious Disease"/>
            <person name="Wu L."/>
            <person name="Ma J."/>
        </authorList>
    </citation>
    <scope>NUCLEOTIDE SEQUENCE [LARGE SCALE GENOMIC DNA]</scope>
    <source>
        <strain evidence="9">JCM 15421</strain>
    </source>
</reference>
<evidence type="ECO:0000259" key="6">
    <source>
        <dbReference type="Pfam" id="PF00082"/>
    </source>
</evidence>
<evidence type="ECO:0000256" key="5">
    <source>
        <dbReference type="SAM" id="MobiDB-lite"/>
    </source>
</evidence>
<dbReference type="PROSITE" id="PS00138">
    <property type="entry name" value="SUBTILASE_SER"/>
    <property type="match status" value="1"/>
</dbReference>
<evidence type="ECO:0000313" key="8">
    <source>
        <dbReference type="EMBL" id="GAA0719386.1"/>
    </source>
</evidence>
<comment type="similarity">
    <text evidence="4">Belongs to the peptidase S8 family.</text>
</comment>
<evidence type="ECO:0000259" key="7">
    <source>
        <dbReference type="Pfam" id="PF02225"/>
    </source>
</evidence>
<feature type="active site" description="Charge relay system" evidence="4">
    <location>
        <position position="561"/>
    </location>
</feature>
<proteinExistence type="inferred from homology"/>
<dbReference type="PROSITE" id="PS51892">
    <property type="entry name" value="SUBTILASE"/>
    <property type="match status" value="1"/>
</dbReference>
<keyword evidence="3 4" id="KW-0720">Serine protease</keyword>